<dbReference type="KEGG" id="vcn:VOLCADRAFT_102852"/>
<proteinExistence type="predicted"/>
<feature type="region of interest" description="Disordered" evidence="1">
    <location>
        <begin position="432"/>
        <end position="483"/>
    </location>
</feature>
<organism evidence="3">
    <name type="scientific">Volvox carteri f. nagariensis</name>
    <dbReference type="NCBI Taxonomy" id="3068"/>
    <lineage>
        <taxon>Eukaryota</taxon>
        <taxon>Viridiplantae</taxon>
        <taxon>Chlorophyta</taxon>
        <taxon>core chlorophytes</taxon>
        <taxon>Chlorophyceae</taxon>
        <taxon>CS clade</taxon>
        <taxon>Chlamydomonadales</taxon>
        <taxon>Volvocaceae</taxon>
        <taxon>Volvox</taxon>
    </lineage>
</organism>
<evidence type="ECO:0000256" key="1">
    <source>
        <dbReference type="SAM" id="MobiDB-lite"/>
    </source>
</evidence>
<keyword evidence="3" id="KW-1185">Reference proteome</keyword>
<dbReference type="RefSeq" id="XP_002945897.1">
    <property type="nucleotide sequence ID" value="XM_002945851.1"/>
</dbReference>
<feature type="region of interest" description="Disordered" evidence="1">
    <location>
        <begin position="343"/>
        <end position="370"/>
    </location>
</feature>
<feature type="compositionally biased region" description="Basic and acidic residues" evidence="1">
    <location>
        <begin position="854"/>
        <end position="863"/>
    </location>
</feature>
<dbReference type="GeneID" id="9625277"/>
<protein>
    <submittedName>
        <fullName evidence="2">Uncharacterized protein</fullName>
    </submittedName>
</protein>
<dbReference type="Proteomes" id="UP000001058">
    <property type="component" value="Unassembled WGS sequence"/>
</dbReference>
<name>D8TIH6_VOLCA</name>
<reference evidence="2 3" key="1">
    <citation type="journal article" date="2010" name="Science">
        <title>Genomic analysis of organismal complexity in the multicellular green alga Volvox carteri.</title>
        <authorList>
            <person name="Prochnik S.E."/>
            <person name="Umen J."/>
            <person name="Nedelcu A.M."/>
            <person name="Hallmann A."/>
            <person name="Miller S.M."/>
            <person name="Nishii I."/>
            <person name="Ferris P."/>
            <person name="Kuo A."/>
            <person name="Mitros T."/>
            <person name="Fritz-Laylin L.K."/>
            <person name="Hellsten U."/>
            <person name="Chapman J."/>
            <person name="Simakov O."/>
            <person name="Rensing S.A."/>
            <person name="Terry A."/>
            <person name="Pangilinan J."/>
            <person name="Kapitonov V."/>
            <person name="Jurka J."/>
            <person name="Salamov A."/>
            <person name="Shapiro H."/>
            <person name="Schmutz J."/>
            <person name="Grimwood J."/>
            <person name="Lindquist E."/>
            <person name="Lucas S."/>
            <person name="Grigoriev I.V."/>
            <person name="Schmitt R."/>
            <person name="Kirk D."/>
            <person name="Rokhsar D.S."/>
        </authorList>
    </citation>
    <scope>NUCLEOTIDE SEQUENCE [LARGE SCALE GENOMIC DNA]</scope>
    <source>
        <strain evidence="3">f. Nagariensis / Eve</strain>
    </source>
</reference>
<dbReference type="EMBL" id="GL378323">
    <property type="protein sequence ID" value="EFJ52892.1"/>
    <property type="molecule type" value="Genomic_DNA"/>
</dbReference>
<sequence>MEPLSTFFRINPALLFQNVTTPRSQTSSSISSPSFADHQTGLKVYSESPASLTSAHQDNPLFEGFPVLPASKRKAAVSGDAHGTKNTAVPGDSPKLEEQLHHLLEVLQQALELHSADGLPDDVAPRLADELQAVARRLRDKERELPVERQLRAKVQLALTGAEATIRKLRATPRRRTSANGSGVDWRSNEAASSPTLAAHTNSRFSAGTTLVAEGNTRGGIERDSVCRQLLQSPSSSMSPLSWTGPSFVTGGTPMCVVDDASMASPKELPTDQNGSTCSQLASVAGSSHGQIKIPTGIPRLRQLTSTSSEAATSSSFHPPLYNWMKAVLASTTKQNQPMLLHGNGSVGSDAGTRGVEDGSEAQSPGMGGAVHDSLASVVRAALSNKRTPPLIYGSPLYRRIQRLLAEQRSPIPLRNTSAPGGVMQQSLYSVEPSPIGGRRRGWETGATAPASSRPVWDQEVDTDSASASNRSSDTSSSCTTPTMTMRDDIAALPFDSSVSPFGPTLRERYAARTNTVASATASIQYPSATAASAAFDATGLSGGLPRPAREPEREAAELVAELGLDLQLAPFTVENITNLEVLAHAERWIRGQFIAANKVLEANRERTLEDERCSGSAGCSNDLDSSAQAQVEMVIQTEPAYRLSAGEHVLQCSASTSAPSFSAAAVNPTPIWPPKPKGRAAPGGVRVQQSSQERLGVPRTRGDQAPNHTPLTATLLGHSRPHEIAEVKSGGSSMSFSGNNPSAGGTVVGPSMANGHVPPAPRGPQGSADSFTPRTDESAEITAEVIFTPGNAQLGAKGYTEKRMMVPFRLDSATRSECETEEGDGSAKTLSSISSVSIIGSEPANATDLGADAARRPARRSESQSAGGGLQQATGRKGGTSKPQLSKYLCSFLTTLLPCTNGSVAS</sequence>
<feature type="region of interest" description="Disordered" evidence="1">
    <location>
        <begin position="730"/>
        <end position="774"/>
    </location>
</feature>
<dbReference type="OrthoDB" id="549435at2759"/>
<dbReference type="AlphaFoldDB" id="D8TIH6"/>
<accession>D8TIH6</accession>
<feature type="region of interest" description="Disordered" evidence="1">
    <location>
        <begin position="668"/>
        <end position="715"/>
    </location>
</feature>
<gene>
    <name evidence="2" type="ORF">VOLCADRAFT_102852</name>
</gene>
<feature type="region of interest" description="Disordered" evidence="1">
    <location>
        <begin position="844"/>
        <end position="883"/>
    </location>
</feature>
<evidence type="ECO:0000313" key="3">
    <source>
        <dbReference type="Proteomes" id="UP000001058"/>
    </source>
</evidence>
<dbReference type="InParanoid" id="D8TIH6"/>
<feature type="compositionally biased region" description="Low complexity" evidence="1">
    <location>
        <begin position="464"/>
        <end position="483"/>
    </location>
</feature>
<evidence type="ECO:0000313" key="2">
    <source>
        <dbReference type="EMBL" id="EFJ52892.1"/>
    </source>
</evidence>
<feature type="compositionally biased region" description="Low complexity" evidence="1">
    <location>
        <begin position="730"/>
        <end position="739"/>
    </location>
</feature>